<dbReference type="Proteomes" id="UP000050342">
    <property type="component" value="Unassembled WGS sequence"/>
</dbReference>
<organism evidence="1 2">
    <name type="scientific">Pseudomonas endophytica</name>
    <dbReference type="NCBI Taxonomy" id="1563157"/>
    <lineage>
        <taxon>Bacteria</taxon>
        <taxon>Pseudomonadati</taxon>
        <taxon>Pseudomonadota</taxon>
        <taxon>Gammaproteobacteria</taxon>
        <taxon>Pseudomonadales</taxon>
        <taxon>Pseudomonadaceae</taxon>
        <taxon>Pseudomonas</taxon>
    </lineage>
</organism>
<protein>
    <submittedName>
        <fullName evidence="1">Uncharacterized protein</fullName>
    </submittedName>
</protein>
<dbReference type="AlphaFoldDB" id="A0A0Q0XD65"/>
<dbReference type="STRING" id="1563157.AQS70_00230"/>
<evidence type="ECO:0000313" key="2">
    <source>
        <dbReference type="Proteomes" id="UP000050342"/>
    </source>
</evidence>
<dbReference type="RefSeq" id="WP_055100940.1">
    <property type="nucleotide sequence ID" value="NZ_LLWH01000001.1"/>
</dbReference>
<accession>A0A0Q0XD65</accession>
<keyword evidence="2" id="KW-1185">Reference proteome</keyword>
<dbReference type="OrthoDB" id="6994311at2"/>
<gene>
    <name evidence="1" type="ORF">AQS70_00230</name>
</gene>
<name>A0A0Q0XD65_9PSED</name>
<evidence type="ECO:0000313" key="1">
    <source>
        <dbReference type="EMBL" id="KQB55594.1"/>
    </source>
</evidence>
<reference evidence="1 2" key="1">
    <citation type="submission" date="2015-10" db="EMBL/GenBank/DDBJ databases">
        <title>Pseudomonas helleri sp. nov. and Pseudomonas weihenstephanensis sp. nov., isolated from raw cows milk.</title>
        <authorList>
            <person name="Von Neubeck M."/>
            <person name="Huptas C."/>
            <person name="Wenning M."/>
            <person name="Scherer S."/>
        </authorList>
    </citation>
    <scope>NUCLEOTIDE SEQUENCE [LARGE SCALE GENOMIC DNA]</scope>
    <source>
        <strain evidence="1 2">BSTT44</strain>
    </source>
</reference>
<sequence length="180" mass="20513">MRYLRVTAQDRSGNGRADTVLLRFYEEVQGQADKLVLKAGAVDMTADGVTDLQFGGDVNHDGKDNAKDEKLIKAFANAFLKLEWFNQGKSWQRYIKVFAEDYYHDNSPNVVRLHLHEGTGTPRNQTLIYKASAHDINNDNTLDSVVYLGENGDGENICTQAQERLIKEMSQNFLKFKWHN</sequence>
<comment type="caution">
    <text evidence="1">The sequence shown here is derived from an EMBL/GenBank/DDBJ whole genome shotgun (WGS) entry which is preliminary data.</text>
</comment>
<proteinExistence type="predicted"/>
<dbReference type="EMBL" id="LLWH01000001">
    <property type="protein sequence ID" value="KQB55594.1"/>
    <property type="molecule type" value="Genomic_DNA"/>
</dbReference>